<feature type="short sequence motif" description="DGA/G" evidence="4">
    <location>
        <begin position="129"/>
        <end position="131"/>
    </location>
</feature>
<keyword evidence="5" id="KW-0812">Transmembrane</keyword>
<reference evidence="7 8" key="1">
    <citation type="journal article" date="2019" name="Int. J. Syst. Evol. Microbiol.">
        <title>The Global Catalogue of Microorganisms (GCM) 10K type strain sequencing project: providing services to taxonomists for standard genome sequencing and annotation.</title>
        <authorList>
            <consortium name="The Broad Institute Genomics Platform"/>
            <consortium name="The Broad Institute Genome Sequencing Center for Infectious Disease"/>
            <person name="Wu L."/>
            <person name="Ma J."/>
        </authorList>
    </citation>
    <scope>NUCLEOTIDE SEQUENCE [LARGE SCALE GENOMIC DNA]</scope>
    <source>
        <strain evidence="7 8">JCM 9383</strain>
    </source>
</reference>
<dbReference type="PROSITE" id="PS51635">
    <property type="entry name" value="PNPLA"/>
    <property type="match status" value="1"/>
</dbReference>
<evidence type="ECO:0000256" key="3">
    <source>
        <dbReference type="ARBA" id="ARBA00023098"/>
    </source>
</evidence>
<organism evidence="7 8">
    <name type="scientific">Saccharopolyspora taberi</name>
    <dbReference type="NCBI Taxonomy" id="60895"/>
    <lineage>
        <taxon>Bacteria</taxon>
        <taxon>Bacillati</taxon>
        <taxon>Actinomycetota</taxon>
        <taxon>Actinomycetes</taxon>
        <taxon>Pseudonocardiales</taxon>
        <taxon>Pseudonocardiaceae</taxon>
        <taxon>Saccharopolyspora</taxon>
    </lineage>
</organism>
<keyword evidence="3 4" id="KW-0443">Lipid metabolism</keyword>
<keyword evidence="8" id="KW-1185">Reference proteome</keyword>
<keyword evidence="2 4" id="KW-0442">Lipid degradation</keyword>
<dbReference type="PANTHER" id="PTHR14226:SF29">
    <property type="entry name" value="NEUROPATHY TARGET ESTERASE SWS"/>
    <property type="match status" value="1"/>
</dbReference>
<evidence type="ECO:0000256" key="2">
    <source>
        <dbReference type="ARBA" id="ARBA00022963"/>
    </source>
</evidence>
<protein>
    <recommendedName>
        <fullName evidence="6">PNPLA domain-containing protein</fullName>
    </recommendedName>
</protein>
<dbReference type="SUPFAM" id="SSF52151">
    <property type="entry name" value="FabD/lysophospholipase-like"/>
    <property type="match status" value="1"/>
</dbReference>
<feature type="active site" description="Proton acceptor" evidence="4">
    <location>
        <position position="129"/>
    </location>
</feature>
<evidence type="ECO:0000313" key="7">
    <source>
        <dbReference type="EMBL" id="GAA2787867.1"/>
    </source>
</evidence>
<gene>
    <name evidence="7" type="ORF">GCM10010470_22950</name>
</gene>
<feature type="domain" description="PNPLA" evidence="6">
    <location>
        <begin position="1"/>
        <end position="142"/>
    </location>
</feature>
<dbReference type="EMBL" id="BAAAUX010000011">
    <property type="protein sequence ID" value="GAA2787867.1"/>
    <property type="molecule type" value="Genomic_DNA"/>
</dbReference>
<keyword evidence="5" id="KW-1133">Transmembrane helix</keyword>
<dbReference type="Gene3D" id="3.40.1090.10">
    <property type="entry name" value="Cytosolic phospholipase A2 catalytic domain"/>
    <property type="match status" value="1"/>
</dbReference>
<feature type="active site" description="Nucleophile" evidence="4">
    <location>
        <position position="10"/>
    </location>
</feature>
<dbReference type="Proteomes" id="UP001500979">
    <property type="component" value="Unassembled WGS sequence"/>
</dbReference>
<evidence type="ECO:0000256" key="1">
    <source>
        <dbReference type="ARBA" id="ARBA00022801"/>
    </source>
</evidence>
<comment type="caution">
    <text evidence="7">The sequence shown here is derived from an EMBL/GenBank/DDBJ whole genome shotgun (WGS) entry which is preliminary data.</text>
</comment>
<feature type="short sequence motif" description="GXSXG" evidence="4">
    <location>
        <begin position="8"/>
        <end position="12"/>
    </location>
</feature>
<comment type="caution">
    <text evidence="4">Lacks conserved residue(s) required for the propagation of feature annotation.</text>
</comment>
<keyword evidence="5" id="KW-0472">Membrane</keyword>
<evidence type="ECO:0000259" key="6">
    <source>
        <dbReference type="PROSITE" id="PS51635"/>
    </source>
</evidence>
<sequence length="202" mass="21807">MRPDFVVGSSVGALNAAVMAKNPDHAAENLDTLWRRVRARDLFCFDGPPLWQRRAIFGNEGLRRLITSHFHPGCTFDDLALPLFVLAVERDTRRPRVLRAGCLLTALLASCAIPVLLPAVTIDGVRMTDGGVRHDLPIAEAFALGAASVVALPTTRWPRPIGYRSSAPVDTPGVLLMGGAVAPGTGWSFARTAELIERGYRA</sequence>
<evidence type="ECO:0000313" key="8">
    <source>
        <dbReference type="Proteomes" id="UP001500979"/>
    </source>
</evidence>
<dbReference type="InterPro" id="IPR016035">
    <property type="entry name" value="Acyl_Trfase/lysoPLipase"/>
</dbReference>
<dbReference type="Pfam" id="PF01734">
    <property type="entry name" value="Patatin"/>
    <property type="match status" value="1"/>
</dbReference>
<dbReference type="PANTHER" id="PTHR14226">
    <property type="entry name" value="NEUROPATHY TARGET ESTERASE/SWISS CHEESE D.MELANOGASTER"/>
    <property type="match status" value="1"/>
</dbReference>
<feature type="transmembrane region" description="Helical" evidence="5">
    <location>
        <begin position="97"/>
        <end position="117"/>
    </location>
</feature>
<keyword evidence="1 4" id="KW-0378">Hydrolase</keyword>
<proteinExistence type="predicted"/>
<name>A0ABN3VB34_9PSEU</name>
<accession>A0ABN3VB34</accession>
<evidence type="ECO:0000256" key="5">
    <source>
        <dbReference type="SAM" id="Phobius"/>
    </source>
</evidence>
<dbReference type="InterPro" id="IPR002641">
    <property type="entry name" value="PNPLA_dom"/>
</dbReference>
<feature type="transmembrane region" description="Helical" evidence="5">
    <location>
        <begin position="137"/>
        <end position="155"/>
    </location>
</feature>
<dbReference type="InterPro" id="IPR050301">
    <property type="entry name" value="NTE"/>
</dbReference>
<evidence type="ECO:0000256" key="4">
    <source>
        <dbReference type="PROSITE-ProRule" id="PRU01161"/>
    </source>
</evidence>